<dbReference type="AlphaFoldDB" id="A0A0L1MM93"/>
<dbReference type="OrthoDB" id="7001316at2"/>
<reference evidence="2 3" key="1">
    <citation type="submission" date="2015-06" db="EMBL/GenBank/DDBJ databases">
        <authorList>
            <person name="Hoefler B.C."/>
            <person name="Straight P.D."/>
        </authorList>
    </citation>
    <scope>NUCLEOTIDE SEQUENCE [LARGE SCALE GENOMIC DNA]</scope>
    <source>
        <strain evidence="2 3">Riq4</strain>
    </source>
</reference>
<organism evidence="2 3">
    <name type="scientific">Pseudomonas syringae</name>
    <dbReference type="NCBI Taxonomy" id="317"/>
    <lineage>
        <taxon>Bacteria</taxon>
        <taxon>Pseudomonadati</taxon>
        <taxon>Pseudomonadota</taxon>
        <taxon>Gammaproteobacteria</taxon>
        <taxon>Pseudomonadales</taxon>
        <taxon>Pseudomonadaceae</taxon>
        <taxon>Pseudomonas</taxon>
    </lineage>
</organism>
<protein>
    <submittedName>
        <fullName evidence="2">Uncharacterized protein</fullName>
    </submittedName>
</protein>
<name>A0A0L1MM93_PSESX</name>
<gene>
    <name evidence="2" type="ORF">ACS77_02810</name>
</gene>
<comment type="caution">
    <text evidence="2">The sequence shown here is derived from an EMBL/GenBank/DDBJ whole genome shotgun (WGS) entry which is preliminary data.</text>
</comment>
<evidence type="ECO:0000313" key="2">
    <source>
        <dbReference type="EMBL" id="KNH29622.1"/>
    </source>
</evidence>
<evidence type="ECO:0000256" key="1">
    <source>
        <dbReference type="SAM" id="MobiDB-lite"/>
    </source>
</evidence>
<dbReference type="EMBL" id="LFQK01000004">
    <property type="protein sequence ID" value="KNH29622.1"/>
    <property type="molecule type" value="Genomic_DNA"/>
</dbReference>
<feature type="compositionally biased region" description="Basic and acidic residues" evidence="1">
    <location>
        <begin position="8"/>
        <end position="20"/>
    </location>
</feature>
<accession>A0A0L1MM93</accession>
<proteinExistence type="predicted"/>
<sequence length="154" mass="17071">MSSMELLPLEHPENSKGEAEGAIKGTITNLQTGKEYPFLASWIYRDEQQGTLRFHGTMTDPEAPGKQVAVGVQFSQKNAPSGTYPFDDPQVLHLSYTKYGEGDKPTVYFKAITGEIVLHNSYPQQPIDGGLSFTTETHGGDHYRVKVTFDIEAF</sequence>
<dbReference type="PATRIC" id="fig|317.197.peg.3928"/>
<dbReference type="Proteomes" id="UP000036955">
    <property type="component" value="Unassembled WGS sequence"/>
</dbReference>
<evidence type="ECO:0000313" key="3">
    <source>
        <dbReference type="Proteomes" id="UP000036955"/>
    </source>
</evidence>
<feature type="region of interest" description="Disordered" evidence="1">
    <location>
        <begin position="1"/>
        <end position="20"/>
    </location>
</feature>